<evidence type="ECO:0000259" key="4">
    <source>
        <dbReference type="PROSITE" id="PS51233"/>
    </source>
</evidence>
<evidence type="ECO:0000256" key="2">
    <source>
        <dbReference type="ARBA" id="ARBA00023157"/>
    </source>
</evidence>
<dbReference type="InterPro" id="IPR001846">
    <property type="entry name" value="VWF_type-D"/>
</dbReference>
<evidence type="ECO:0000256" key="3">
    <source>
        <dbReference type="ARBA" id="ARBA00023180"/>
    </source>
</evidence>
<dbReference type="Pfam" id="PF00094">
    <property type="entry name" value="VWD"/>
    <property type="match status" value="4"/>
</dbReference>
<evidence type="ECO:0000313" key="5">
    <source>
        <dbReference type="Ensembl" id="ENSABRP00000013968.1"/>
    </source>
</evidence>
<dbReference type="Pfam" id="PF08742">
    <property type="entry name" value="C8"/>
    <property type="match status" value="4"/>
</dbReference>
<dbReference type="FunFam" id="2.10.25.10:FF:000055">
    <property type="entry name" value="alpha-tectorin isoform X1"/>
    <property type="match status" value="3"/>
</dbReference>
<dbReference type="Proteomes" id="UP000694426">
    <property type="component" value="Unplaced"/>
</dbReference>
<feature type="domain" description="VWFD" evidence="4">
    <location>
        <begin position="527"/>
        <end position="705"/>
    </location>
</feature>
<proteinExistence type="predicted"/>
<dbReference type="Pfam" id="PF01826">
    <property type="entry name" value="TIL"/>
    <property type="match status" value="3"/>
</dbReference>
<dbReference type="Pfam" id="PF12714">
    <property type="entry name" value="TILa"/>
    <property type="match status" value="3"/>
</dbReference>
<dbReference type="GeneTree" id="ENSGT00950000183155"/>
<dbReference type="PANTHER" id="PTHR11339:SF373">
    <property type="entry name" value="VWFD DOMAIN-CONTAINING PROTEIN"/>
    <property type="match status" value="1"/>
</dbReference>
<evidence type="ECO:0000313" key="6">
    <source>
        <dbReference type="Proteomes" id="UP000694426"/>
    </source>
</evidence>
<dbReference type="InterPro" id="IPR050780">
    <property type="entry name" value="Mucin_vWF_Thrombospondin_sf"/>
</dbReference>
<organism evidence="5 6">
    <name type="scientific">Anser brachyrhynchus</name>
    <name type="common">Pink-footed goose</name>
    <dbReference type="NCBI Taxonomy" id="132585"/>
    <lineage>
        <taxon>Eukaryota</taxon>
        <taxon>Metazoa</taxon>
        <taxon>Chordata</taxon>
        <taxon>Craniata</taxon>
        <taxon>Vertebrata</taxon>
        <taxon>Euteleostomi</taxon>
        <taxon>Archelosauria</taxon>
        <taxon>Archosauria</taxon>
        <taxon>Dinosauria</taxon>
        <taxon>Saurischia</taxon>
        <taxon>Theropoda</taxon>
        <taxon>Coelurosauria</taxon>
        <taxon>Aves</taxon>
        <taxon>Neognathae</taxon>
        <taxon>Galloanserae</taxon>
        <taxon>Anseriformes</taxon>
        <taxon>Anatidae</taxon>
        <taxon>Anserinae</taxon>
        <taxon>Anser</taxon>
    </lineage>
</organism>
<dbReference type="Gene3D" id="2.10.25.10">
    <property type="entry name" value="Laminin"/>
    <property type="match status" value="3"/>
</dbReference>
<keyword evidence="2" id="KW-1015">Disulfide bond</keyword>
<name>A0A8B9I754_9AVES</name>
<dbReference type="PROSITE" id="PS51233">
    <property type="entry name" value="VWFD"/>
    <property type="match status" value="4"/>
</dbReference>
<dbReference type="GO" id="GO:0031012">
    <property type="term" value="C:extracellular matrix"/>
    <property type="evidence" value="ECO:0007669"/>
    <property type="project" value="TreeGrafter"/>
</dbReference>
<dbReference type="InterPro" id="IPR001007">
    <property type="entry name" value="VWF_dom"/>
</dbReference>
<dbReference type="GO" id="GO:0005615">
    <property type="term" value="C:extracellular space"/>
    <property type="evidence" value="ECO:0007669"/>
    <property type="project" value="TreeGrafter"/>
</dbReference>
<dbReference type="SMART" id="SM00216">
    <property type="entry name" value="VWD"/>
    <property type="match status" value="4"/>
</dbReference>
<dbReference type="InterPro" id="IPR025615">
    <property type="entry name" value="TILa_dom"/>
</dbReference>
<dbReference type="InterPro" id="IPR002919">
    <property type="entry name" value="TIL_dom"/>
</dbReference>
<dbReference type="SMART" id="SM00214">
    <property type="entry name" value="VWC"/>
    <property type="match status" value="3"/>
</dbReference>
<reference evidence="5" key="1">
    <citation type="submission" date="2025-08" db="UniProtKB">
        <authorList>
            <consortium name="Ensembl"/>
        </authorList>
    </citation>
    <scope>IDENTIFICATION</scope>
</reference>
<accession>A0A8B9I754</accession>
<dbReference type="SMART" id="SM00832">
    <property type="entry name" value="C8"/>
    <property type="match status" value="4"/>
</dbReference>
<dbReference type="SMART" id="SM00215">
    <property type="entry name" value="VWC_out"/>
    <property type="match status" value="3"/>
</dbReference>
<sequence>MSLCLRKLLISSFFKIFSNIFPLAQKCPQNSHFETCGTACPATCTHPKAPTSCSKPCTASCQCDEGFVLHDDACVLAESCGCSYNNRSYKVQEEFWEDGSCQSRCRCEAGGKVACKKSGCKAHEKCTMVDGVPSCQANKYFTCIGTGDPHYTTFDGLKYDFQGTCIYQFAALCSQDPALVPFTVKVENNNRGSKAVSFTKTVTLEVYGNTISMSQEHPRKVKLNGAFVELPFTQKDQFELYHSGVHGFVRTKFGLRVSFDWYSYARVILPDAYAGAVCGLCGNANGNPDDDFIARDGKRAKDEIQLADSWKVGDVPGCSAGCVGDCPVCNEEQKRLYRGDDYCGVIARAGGPFRNCHRAINPGTFLEDCAFDACQYKGRRDILCKAIAAYMTECQSNGVGVEQWRTPSFCAPVCPRHSHYELCGNGCPTTCRGRASPEGCASAPCTEGCFCDEGFVLSGAECVPASECGCEHRGRYYKKGEDFYASCRERCICKANGVVECKEATCGAHEECRVEDGVLGCHPAGYGRLVVSGDPHYVTFDGRAFDLQGSCNYVLARVCKPDQRLANFSVLLEHDVSGRGNVALTKKVAVSIHGYTVSMERGRKWEVDGEHFTLPLVTEDKKLRIGQEGNNIVLQTAAGLRLLYNAATYLLITIPDAYRGRVCGLGGNFNGDPGDDFQLPGGSLAKSTEEFVTSWKMPAEDGACTDGCNGNACPICDASATAPYGASDSCGLIRDPMGPFGMCHHRVSPVEYFHHCLHDVCVADGAQDALCHSLQAYAAACQAAGAEIGGWRTVTFCPLSCPPHSHYELCTRTCDFTCASLSVPAPCSWTCFEGCQCDDGYLFDGEACVSLEQCGCVHQGRYFKAGETVVSNNCSTKCNCHPSRGLICEATRCPPDKVCATREGVQRCIKQEGWCRISPGASLTTFDGAGGRLPFSGTYKIAALCDEDYCSGAICGPIVHGAFNTKIIDLCCITLWGCWAFLTHFWHFSSLQVNGLFTRLPAEVSEAISLSTASGNVEVRTPRGLRVAFDGHHGRVSIRVPGAYSGHLCGLCGDFDGDPRNDLAPAGGWRVGDTSGCRDAAGCGDVGGKGQQDVGRECGVLLNKEGPFRLCHEAVHPETYFRDCVADRCHREGVCRVLAAYVAACQEAGRKVLEWRSKGFCCKWLMGDPGIRVGGEHGPIEHPRKLQVLVGWGPRPFPQHRPLPTAPQCPTGTRYAICAPGCTPGCREGCVSPDDSHGGTQRCSAEPVAAPATVGTPGTCRAVGTQHYLSFDGVAMAVADNCSYVVTRSCGPPGAHPAFDVTVTDPPRGGPGPRSVGRMVDGSKASLPFCLQGQAVCLAPRGATTLLVADFGLRVTAGPGAAVAVTVSSSFRNVTCGLCGNFDGHPYNDHLHQATTATCHRPCPGPACPPCRQPPKKAFVHTELCGVLRDPQGPFGGCHTAVHPRVFFDVCLWELCEAPEDKEVLSEVLGAYEAACRQAKVRVGPWRVPSVCRELGTAGTQGGRWPRVFWVLTLGRFLCGTPPWP</sequence>
<reference evidence="5" key="2">
    <citation type="submission" date="2025-09" db="UniProtKB">
        <authorList>
            <consortium name="Ensembl"/>
        </authorList>
    </citation>
    <scope>IDENTIFICATION</scope>
</reference>
<dbReference type="Ensembl" id="ENSABRT00000019959.1">
    <property type="protein sequence ID" value="ENSABRP00000013968.1"/>
    <property type="gene ID" value="ENSABRG00000012406.1"/>
</dbReference>
<dbReference type="InterPro" id="IPR036084">
    <property type="entry name" value="Ser_inhib-like_sf"/>
</dbReference>
<feature type="domain" description="VWFD" evidence="4">
    <location>
        <begin position="1258"/>
        <end position="1412"/>
    </location>
</feature>
<dbReference type="SUPFAM" id="SSF57567">
    <property type="entry name" value="Serine protease inhibitors"/>
    <property type="match status" value="3"/>
</dbReference>
<dbReference type="PANTHER" id="PTHR11339">
    <property type="entry name" value="EXTRACELLULAR MATRIX GLYCOPROTEIN RELATED"/>
    <property type="match status" value="1"/>
</dbReference>
<keyword evidence="1" id="KW-0677">Repeat</keyword>
<keyword evidence="6" id="KW-1185">Reference proteome</keyword>
<protein>
    <recommendedName>
        <fullName evidence="4">VWFD domain-containing protein</fullName>
    </recommendedName>
</protein>
<dbReference type="InterPro" id="IPR014853">
    <property type="entry name" value="VWF/SSPO/ZAN-like_Cys-rich_dom"/>
</dbReference>
<feature type="domain" description="VWFD" evidence="4">
    <location>
        <begin position="141"/>
        <end position="319"/>
    </location>
</feature>
<dbReference type="CDD" id="cd19941">
    <property type="entry name" value="TIL"/>
    <property type="match status" value="3"/>
</dbReference>
<keyword evidence="3" id="KW-0325">Glycoprotein</keyword>
<evidence type="ECO:0000256" key="1">
    <source>
        <dbReference type="ARBA" id="ARBA00022737"/>
    </source>
</evidence>
<feature type="domain" description="VWFD" evidence="4">
    <location>
        <begin position="913"/>
        <end position="1099"/>
    </location>
</feature>